<comment type="similarity">
    <text evidence="2">Belongs to the archaeal Spt4 family.</text>
</comment>
<accession>A0A4V0P1H7</accession>
<reference evidence="4 5" key="1">
    <citation type="journal article" date="2019" name="ISME J.">
        <title>Isolation and characterization of a thermophilic sulfur- and iron-reducing thaumarchaeote from a terrestrial acidic hot spring.</title>
        <authorList>
            <person name="Kato S."/>
            <person name="Itoh T."/>
            <person name="Yuki M."/>
            <person name="Nagamori M."/>
            <person name="Ohnishi M."/>
            <person name="Uematsu K."/>
            <person name="Suzuki K."/>
            <person name="Takashina T."/>
            <person name="Ohkuma M."/>
        </authorList>
    </citation>
    <scope>NUCLEOTIDE SEQUENCE [LARGE SCALE GENOMIC DNA]</scope>
    <source>
        <strain evidence="4 5">NAS-02</strain>
    </source>
</reference>
<feature type="binding site" evidence="2">
    <location>
        <position position="19"/>
    </location>
    <ligand>
        <name>Zn(2+)</name>
        <dbReference type="ChEBI" id="CHEBI:29105"/>
    </ligand>
</feature>
<keyword evidence="1 2" id="KW-0804">Transcription</keyword>
<evidence type="ECO:0000313" key="5">
    <source>
        <dbReference type="Proteomes" id="UP000509448"/>
    </source>
</evidence>
<evidence type="ECO:0000313" key="4">
    <source>
        <dbReference type="EMBL" id="BBE41760.1"/>
    </source>
</evidence>
<dbReference type="GO" id="GO:0008270">
    <property type="term" value="F:zinc ion binding"/>
    <property type="evidence" value="ECO:0007669"/>
    <property type="project" value="UniProtKB-UniRule"/>
</dbReference>
<name>A0A4V0P1H7_9ARCH</name>
<dbReference type="InterPro" id="IPR022800">
    <property type="entry name" value="Spt4/RpoE2_Znf"/>
</dbReference>
<dbReference type="SUPFAM" id="SSF63393">
    <property type="entry name" value="RNA polymerase subunits"/>
    <property type="match status" value="1"/>
</dbReference>
<dbReference type="PANTHER" id="PTHR40704:SF1">
    <property type="entry name" value="TRANSCRIPTION ELONGATION FACTOR SPT4"/>
    <property type="match status" value="1"/>
</dbReference>
<keyword evidence="2" id="KW-0805">Transcription regulation</keyword>
<evidence type="ECO:0000256" key="2">
    <source>
        <dbReference type="HAMAP-Rule" id="MF_00949"/>
    </source>
</evidence>
<dbReference type="Proteomes" id="UP000509448">
    <property type="component" value="Chromosome"/>
</dbReference>
<keyword evidence="4" id="KW-0240">DNA-directed RNA polymerase</keyword>
<dbReference type="KEGG" id="ccai:NAS2_0369"/>
<dbReference type="Gene3D" id="2.20.28.90">
    <property type="match status" value="1"/>
</dbReference>
<dbReference type="GO" id="GO:0006355">
    <property type="term" value="P:regulation of DNA-templated transcription"/>
    <property type="evidence" value="ECO:0007669"/>
    <property type="project" value="UniProtKB-UniRule"/>
</dbReference>
<gene>
    <name evidence="2" type="primary">spt4</name>
    <name evidence="4" type="ORF">NAS2_0369</name>
</gene>
<dbReference type="PANTHER" id="PTHR40704">
    <property type="entry name" value="TRANSCRIPTION ELONGATION FACTOR SPT4"/>
    <property type="match status" value="1"/>
</dbReference>
<comment type="function">
    <text evidence="2">Stimulates transcription elongation.</text>
</comment>
<dbReference type="GO" id="GO:0000428">
    <property type="term" value="C:DNA-directed RNA polymerase complex"/>
    <property type="evidence" value="ECO:0007669"/>
    <property type="project" value="UniProtKB-KW"/>
</dbReference>
<protein>
    <recommendedName>
        <fullName evidence="2">Transcription elongation factor Spt4</fullName>
    </recommendedName>
</protein>
<feature type="binding site" evidence="2">
    <location>
        <position position="10"/>
    </location>
    <ligand>
        <name>Zn(2+)</name>
        <dbReference type="ChEBI" id="CHEBI:29105"/>
    </ligand>
</feature>
<feature type="binding site" evidence="2">
    <location>
        <position position="22"/>
    </location>
    <ligand>
        <name>Zn(2+)</name>
        <dbReference type="ChEBI" id="CHEBI:29105"/>
    </ligand>
</feature>
<dbReference type="HAMAP" id="MF_00949">
    <property type="entry name" value="Spt4_arch"/>
    <property type="match status" value="1"/>
</dbReference>
<dbReference type="EMBL" id="AP018732">
    <property type="protein sequence ID" value="BBE41760.1"/>
    <property type="molecule type" value="Genomic_DNA"/>
</dbReference>
<dbReference type="InterPro" id="IPR029040">
    <property type="entry name" value="RPABC4/Spt4"/>
</dbReference>
<dbReference type="NCBIfam" id="NF041664">
    <property type="entry name" value="RNAP_arch_Epp"/>
    <property type="match status" value="1"/>
</dbReference>
<keyword evidence="5" id="KW-1185">Reference proteome</keyword>
<comment type="subunit">
    <text evidence="2">Heterodimer composed of Spt4 and Spt5.</text>
</comment>
<feature type="domain" description="Spt4/RpoE2 zinc finger" evidence="3">
    <location>
        <begin position="4"/>
        <end position="62"/>
    </location>
</feature>
<keyword evidence="2" id="KW-0862">Zinc</keyword>
<dbReference type="InterPro" id="IPR038589">
    <property type="entry name" value="Spt4_dom_sf"/>
</dbReference>
<organism evidence="4 5">
    <name type="scientific">Conexivisphaera calida</name>
    <dbReference type="NCBI Taxonomy" id="1874277"/>
    <lineage>
        <taxon>Archaea</taxon>
        <taxon>Nitrososphaerota</taxon>
        <taxon>Conexivisphaeria</taxon>
        <taxon>Conexivisphaerales</taxon>
        <taxon>Conexivisphaeraceae</taxon>
        <taxon>Conexivisphaera</taxon>
    </lineage>
</organism>
<proteinExistence type="inferred from homology"/>
<sequence>MPREMACRACRTLTTERTCPNCGSTDLTDSWSGLVIVLNPSASEVARLMGVTKAGRYAIEVH</sequence>
<dbReference type="RefSeq" id="WP_174448067.1">
    <property type="nucleotide sequence ID" value="NZ_AP018732.1"/>
</dbReference>
<evidence type="ECO:0000259" key="3">
    <source>
        <dbReference type="SMART" id="SM01389"/>
    </source>
</evidence>
<dbReference type="OrthoDB" id="275101at2157"/>
<dbReference type="InterPro" id="IPR007178">
    <property type="entry name" value="Spt4_arch"/>
</dbReference>
<dbReference type="SMART" id="SM01389">
    <property type="entry name" value="Spt4"/>
    <property type="match status" value="1"/>
</dbReference>
<dbReference type="Pfam" id="PF06093">
    <property type="entry name" value="Spt4"/>
    <property type="match status" value="1"/>
</dbReference>
<evidence type="ECO:0000256" key="1">
    <source>
        <dbReference type="ARBA" id="ARBA00023163"/>
    </source>
</evidence>
<feature type="binding site" evidence="2">
    <location>
        <position position="7"/>
    </location>
    <ligand>
        <name>Zn(2+)</name>
        <dbReference type="ChEBI" id="CHEBI:29105"/>
    </ligand>
</feature>
<dbReference type="GeneID" id="55584187"/>
<keyword evidence="2" id="KW-0479">Metal-binding</keyword>
<dbReference type="AlphaFoldDB" id="A0A4V0P1H7"/>